<protein>
    <recommendedName>
        <fullName evidence="2">Atos-like conserved domain-containing protein</fullName>
    </recommendedName>
</protein>
<dbReference type="PANTHER" id="PTHR13199:SF18">
    <property type="entry name" value="ATOS-LIKE CONSERVED DOMAIN-CONTAINING PROTEIN"/>
    <property type="match status" value="1"/>
</dbReference>
<sequence>MGLPQTASNEQSREALSSPSCRISQSLPVYATSHDSDGLNSGSEGGICSSIGEFDRKTSLEPLEFTDDSSRFYGSRVVTSSSAHGSTSYAAADKVSSSLTGARRIVGFASSETSSLENKHTNFGVDHSLSSTGGVTGVDIGGALVRKRVLSPLNTLFPVKFRGDLLDISCSNHQQMTYSRLCNGFGNSVARDHKKANVPGTLHLSTTPTTPTTSTSWEWKNASNCGRLSSMVFTDGPLLDSVDFRQPTKGEVCLYSPVYETSGIPNKPLPCDKDISVSPPLSLSPLGPKFSERIKAIRSGQSGKIVEELRNISEEAELRIDRRLFDDACALRRAFSMERGIESAPVSPCKKFTRSLSGRPTQRSLVGSFEESLLTGRLSCGPTNQKIDGFLAVLSIAGGNVSPKSQKLPFSVTSVGDDCLLLYYASIDLAGGSKLNKFWSQKMKTSQINSDAQSSNSQLRIPMKGRIQLVLSNPEKTPLHTFLCNYDLTDMPAGTKTFLRQKVTLGSSNQTSEATQEKTRKAKSLEKENSKHGNKKECEGSDLVDELHESGKSCLKSSKECNGGSGALRYALHLRFICPLPKKASKKADETETTGQMKSLDSDGKRRFYLYNDLRVVFPQRHTDSDEGKLNVEYHYPENPRYFDITD</sequence>
<evidence type="ECO:0000313" key="4">
    <source>
        <dbReference type="Proteomes" id="UP000489600"/>
    </source>
</evidence>
<feature type="compositionally biased region" description="Basic and acidic residues" evidence="1">
    <location>
        <begin position="515"/>
        <end position="538"/>
    </location>
</feature>
<evidence type="ECO:0000256" key="1">
    <source>
        <dbReference type="SAM" id="MobiDB-lite"/>
    </source>
</evidence>
<name>A0A565CKK2_9BRAS</name>
<dbReference type="EMBL" id="CABITT030000008">
    <property type="protein sequence ID" value="VVB14250.1"/>
    <property type="molecule type" value="Genomic_DNA"/>
</dbReference>
<dbReference type="AlphaFoldDB" id="A0A565CKK2"/>
<dbReference type="Pfam" id="PF13915">
    <property type="entry name" value="DUF4210"/>
    <property type="match status" value="1"/>
</dbReference>
<evidence type="ECO:0000313" key="3">
    <source>
        <dbReference type="EMBL" id="VVB14250.1"/>
    </source>
</evidence>
<dbReference type="Pfam" id="PF13889">
    <property type="entry name" value="Chromosome_seg"/>
    <property type="match status" value="1"/>
</dbReference>
<dbReference type="SMART" id="SM01177">
    <property type="entry name" value="DUF4210"/>
    <property type="match status" value="1"/>
</dbReference>
<proteinExistence type="predicted"/>
<accession>A0A565CKK2</accession>
<feature type="region of interest" description="Disordered" evidence="1">
    <location>
        <begin position="507"/>
        <end position="538"/>
    </location>
</feature>
<dbReference type="Proteomes" id="UP000489600">
    <property type="component" value="Unassembled WGS sequence"/>
</dbReference>
<dbReference type="InterPro" id="IPR051506">
    <property type="entry name" value="ATOS_Transcription_Regulators"/>
</dbReference>
<reference evidence="3" key="1">
    <citation type="submission" date="2019-07" db="EMBL/GenBank/DDBJ databases">
        <authorList>
            <person name="Dittberner H."/>
        </authorList>
    </citation>
    <scope>NUCLEOTIDE SEQUENCE [LARGE SCALE GENOMIC DNA]</scope>
</reference>
<dbReference type="InterPro" id="IPR025261">
    <property type="entry name" value="Atos-like_cons_dom"/>
</dbReference>
<dbReference type="PANTHER" id="PTHR13199">
    <property type="entry name" value="GH03947P"/>
    <property type="match status" value="1"/>
</dbReference>
<gene>
    <name evidence="3" type="ORF">ANE_LOCUS24694</name>
</gene>
<organism evidence="3 4">
    <name type="scientific">Arabis nemorensis</name>
    <dbReference type="NCBI Taxonomy" id="586526"/>
    <lineage>
        <taxon>Eukaryota</taxon>
        <taxon>Viridiplantae</taxon>
        <taxon>Streptophyta</taxon>
        <taxon>Embryophyta</taxon>
        <taxon>Tracheophyta</taxon>
        <taxon>Spermatophyta</taxon>
        <taxon>Magnoliopsida</taxon>
        <taxon>eudicotyledons</taxon>
        <taxon>Gunneridae</taxon>
        <taxon>Pentapetalae</taxon>
        <taxon>rosids</taxon>
        <taxon>malvids</taxon>
        <taxon>Brassicales</taxon>
        <taxon>Brassicaceae</taxon>
        <taxon>Arabideae</taxon>
        <taxon>Arabis</taxon>
    </lineage>
</organism>
<comment type="caution">
    <text evidence="3">The sequence shown here is derived from an EMBL/GenBank/DDBJ whole genome shotgun (WGS) entry which is preliminary data.</text>
</comment>
<keyword evidence="4" id="KW-1185">Reference proteome</keyword>
<dbReference type="OrthoDB" id="8625101at2759"/>
<feature type="region of interest" description="Disordered" evidence="1">
    <location>
        <begin position="1"/>
        <end position="20"/>
    </location>
</feature>
<feature type="domain" description="Atos-like conserved" evidence="2">
    <location>
        <begin position="365"/>
        <end position="424"/>
    </location>
</feature>
<evidence type="ECO:0000259" key="2">
    <source>
        <dbReference type="SMART" id="SM01177"/>
    </source>
</evidence>
<dbReference type="InterPro" id="IPR033473">
    <property type="entry name" value="Atos-like_C"/>
</dbReference>